<evidence type="ECO:0000256" key="5">
    <source>
        <dbReference type="ARBA" id="ARBA00022989"/>
    </source>
</evidence>
<sequence length="344" mass="39087">MSSSASKTEKPTAKRLRDAARKGQTFKARDLLTSCMLLVGLAFMLNDARLLEIMEVYRRLLAGGLEDDLARYSASLLRLALELILPMVLVCILGSALPALAQSGFRLASEALKLNLGALNPINGFKKLFSLRTVKDSVKALLYLLCFAVALCLLWWNYRPLLFAQLHASPLALLSIWGELLLALFVLILGCVLVVVLIDALLEYWLFMREMMMDLHSVKREHKEQDGDPQIKGKRRQLHQELLNEQVRSDVRNSRMILANPTHIAIGIYFRPEVSLLPFISVIETNQRALAVRAYAERVGVPVITDIQLARRIFKTHRRYSFLQVEEVEQVLRLLVWLEQVEQA</sequence>
<dbReference type="PANTHER" id="PTHR30531">
    <property type="entry name" value="FLAGELLAR BIOSYNTHETIC PROTEIN FLHB"/>
    <property type="match status" value="1"/>
</dbReference>
<evidence type="ECO:0000256" key="6">
    <source>
        <dbReference type="ARBA" id="ARBA00023026"/>
    </source>
</evidence>
<gene>
    <name evidence="10" type="ORF">EXN22_19225</name>
</gene>
<evidence type="ECO:0000313" key="10">
    <source>
        <dbReference type="EMBL" id="QBF27716.1"/>
    </source>
</evidence>
<feature type="transmembrane region" description="Helical" evidence="9">
    <location>
        <begin position="31"/>
        <end position="51"/>
    </location>
</feature>
<name>A0A411MLL1_9PSED</name>
<evidence type="ECO:0000313" key="11">
    <source>
        <dbReference type="Proteomes" id="UP000291130"/>
    </source>
</evidence>
<evidence type="ECO:0000256" key="3">
    <source>
        <dbReference type="ARBA" id="ARBA00022475"/>
    </source>
</evidence>
<reference evidence="10 11" key="1">
    <citation type="submission" date="2019-02" db="EMBL/GenBank/DDBJ databases">
        <title>Complete genome sequence of Pseudomonas sp. SNU WT1 isolated from rainbow trout.</title>
        <authorList>
            <person name="Oh W.T."/>
            <person name="Park S.C."/>
        </authorList>
    </citation>
    <scope>NUCLEOTIDE SEQUENCE [LARGE SCALE GENOMIC DNA]</scope>
    <source>
        <strain evidence="10 11">SNU WT1</strain>
    </source>
</reference>
<feature type="transmembrane region" description="Helical" evidence="9">
    <location>
        <begin position="176"/>
        <end position="202"/>
    </location>
</feature>
<keyword evidence="6" id="KW-0843">Virulence</keyword>
<evidence type="ECO:0000256" key="2">
    <source>
        <dbReference type="ARBA" id="ARBA00010690"/>
    </source>
</evidence>
<dbReference type="SUPFAM" id="SSF160544">
    <property type="entry name" value="EscU C-terminal domain-like"/>
    <property type="match status" value="1"/>
</dbReference>
<evidence type="ECO:0000256" key="7">
    <source>
        <dbReference type="ARBA" id="ARBA00023136"/>
    </source>
</evidence>
<dbReference type="KEGG" id="ptk:EXN22_19225"/>
<feature type="transmembrane region" description="Helical" evidence="9">
    <location>
        <begin position="140"/>
        <end position="156"/>
    </location>
</feature>
<feature type="transmembrane region" description="Helical" evidence="9">
    <location>
        <begin position="83"/>
        <end position="101"/>
    </location>
</feature>
<feature type="region of interest" description="Disordered" evidence="8">
    <location>
        <begin position="1"/>
        <end position="21"/>
    </location>
</feature>
<dbReference type="EMBL" id="CP035952">
    <property type="protein sequence ID" value="QBF27716.1"/>
    <property type="molecule type" value="Genomic_DNA"/>
</dbReference>
<dbReference type="InterPro" id="IPR006135">
    <property type="entry name" value="T3SS_substrate_exporter"/>
</dbReference>
<dbReference type="Proteomes" id="UP000291130">
    <property type="component" value="Chromosome"/>
</dbReference>
<dbReference type="Gene3D" id="3.40.1690.10">
    <property type="entry name" value="secretion proteins EscU"/>
    <property type="match status" value="1"/>
</dbReference>
<keyword evidence="3" id="KW-1003">Cell membrane</keyword>
<keyword evidence="4 9" id="KW-0812">Transmembrane</keyword>
<accession>A0A411MLL1</accession>
<dbReference type="Pfam" id="PF01312">
    <property type="entry name" value="Bac_export_2"/>
    <property type="match status" value="1"/>
</dbReference>
<keyword evidence="7 9" id="KW-0472">Membrane</keyword>
<dbReference type="InterPro" id="IPR006307">
    <property type="entry name" value="BsaZ-like"/>
</dbReference>
<evidence type="ECO:0000256" key="8">
    <source>
        <dbReference type="SAM" id="MobiDB-lite"/>
    </source>
</evidence>
<proteinExistence type="inferred from homology"/>
<evidence type="ECO:0000256" key="1">
    <source>
        <dbReference type="ARBA" id="ARBA00004651"/>
    </source>
</evidence>
<keyword evidence="5 9" id="KW-1133">Transmembrane helix</keyword>
<dbReference type="NCBIfam" id="NF006017">
    <property type="entry name" value="PRK08156.1"/>
    <property type="match status" value="1"/>
</dbReference>
<dbReference type="PANTHER" id="PTHR30531:SF14">
    <property type="entry name" value="SURFACE PRESENTATION OF ANTIGENS PROTEIN SPAS"/>
    <property type="match status" value="1"/>
</dbReference>
<feature type="compositionally biased region" description="Basic and acidic residues" evidence="8">
    <location>
        <begin position="7"/>
        <end position="21"/>
    </location>
</feature>
<dbReference type="RefSeq" id="WP_130265561.1">
    <property type="nucleotide sequence ID" value="NZ_CP035952.1"/>
</dbReference>
<dbReference type="OrthoDB" id="9807950at2"/>
<dbReference type="NCBIfam" id="TIGR01404">
    <property type="entry name" value="FlhB_rel_III"/>
    <property type="match status" value="1"/>
</dbReference>
<evidence type="ECO:0000256" key="4">
    <source>
        <dbReference type="ARBA" id="ARBA00022692"/>
    </source>
</evidence>
<dbReference type="AlphaFoldDB" id="A0A411MLL1"/>
<comment type="similarity">
    <text evidence="2">Belongs to the type III secretion exporter family.</text>
</comment>
<organism evidence="10 11">
    <name type="scientific">Pseudomonas tructae</name>
    <dbReference type="NCBI Taxonomy" id="2518644"/>
    <lineage>
        <taxon>Bacteria</taxon>
        <taxon>Pseudomonadati</taxon>
        <taxon>Pseudomonadota</taxon>
        <taxon>Gammaproteobacteria</taxon>
        <taxon>Pseudomonadales</taxon>
        <taxon>Pseudomonadaceae</taxon>
        <taxon>Pseudomonas</taxon>
    </lineage>
</organism>
<evidence type="ECO:0000256" key="9">
    <source>
        <dbReference type="SAM" id="Phobius"/>
    </source>
</evidence>
<dbReference type="InterPro" id="IPR029025">
    <property type="entry name" value="T3SS_substrate_exporter_C"/>
</dbReference>
<comment type="subcellular location">
    <subcellularLocation>
        <location evidence="1">Cell membrane</location>
        <topology evidence="1">Multi-pass membrane protein</topology>
    </subcellularLocation>
</comment>
<dbReference type="GO" id="GO:0005886">
    <property type="term" value="C:plasma membrane"/>
    <property type="evidence" value="ECO:0007669"/>
    <property type="project" value="UniProtKB-SubCell"/>
</dbReference>
<keyword evidence="11" id="KW-1185">Reference proteome</keyword>
<dbReference type="Gene3D" id="6.10.250.2080">
    <property type="match status" value="1"/>
</dbReference>
<dbReference type="PRINTS" id="PR00950">
    <property type="entry name" value="TYPE3IMSPROT"/>
</dbReference>
<protein>
    <submittedName>
        <fullName evidence="10">EscU/YscU/HrcU family type III secretion system export apparatus switch protein</fullName>
    </submittedName>
</protein>
<dbReference type="GO" id="GO:0009306">
    <property type="term" value="P:protein secretion"/>
    <property type="evidence" value="ECO:0007669"/>
    <property type="project" value="InterPro"/>
</dbReference>